<keyword evidence="3" id="KW-1185">Reference proteome</keyword>
<feature type="compositionally biased region" description="Polar residues" evidence="1">
    <location>
        <begin position="57"/>
        <end position="67"/>
    </location>
</feature>
<protein>
    <submittedName>
        <fullName evidence="2">Uncharacterized protein</fullName>
    </submittedName>
</protein>
<feature type="region of interest" description="Disordered" evidence="1">
    <location>
        <begin position="42"/>
        <end position="131"/>
    </location>
</feature>
<evidence type="ECO:0000256" key="1">
    <source>
        <dbReference type="SAM" id="MobiDB-lite"/>
    </source>
</evidence>
<dbReference type="EMBL" id="ML996088">
    <property type="protein sequence ID" value="KAF2151314.1"/>
    <property type="molecule type" value="Genomic_DNA"/>
</dbReference>
<dbReference type="Proteomes" id="UP000799439">
    <property type="component" value="Unassembled WGS sequence"/>
</dbReference>
<comment type="caution">
    <text evidence="2">The sequence shown here is derived from an EMBL/GenBank/DDBJ whole genome shotgun (WGS) entry which is preliminary data.</text>
</comment>
<evidence type="ECO:0000313" key="2">
    <source>
        <dbReference type="EMBL" id="KAF2151314.1"/>
    </source>
</evidence>
<dbReference type="AlphaFoldDB" id="A0A9P4IYJ8"/>
<gene>
    <name evidence="2" type="ORF">K461DRAFT_307928</name>
</gene>
<organism evidence="2 3">
    <name type="scientific">Myriangium duriaei CBS 260.36</name>
    <dbReference type="NCBI Taxonomy" id="1168546"/>
    <lineage>
        <taxon>Eukaryota</taxon>
        <taxon>Fungi</taxon>
        <taxon>Dikarya</taxon>
        <taxon>Ascomycota</taxon>
        <taxon>Pezizomycotina</taxon>
        <taxon>Dothideomycetes</taxon>
        <taxon>Dothideomycetidae</taxon>
        <taxon>Myriangiales</taxon>
        <taxon>Myriangiaceae</taxon>
        <taxon>Myriangium</taxon>
    </lineage>
</organism>
<proteinExistence type="predicted"/>
<feature type="compositionally biased region" description="Acidic residues" evidence="1">
    <location>
        <begin position="69"/>
        <end position="88"/>
    </location>
</feature>
<feature type="compositionally biased region" description="Acidic residues" evidence="1">
    <location>
        <begin position="110"/>
        <end position="119"/>
    </location>
</feature>
<name>A0A9P4IYJ8_9PEZI</name>
<reference evidence="2" key="1">
    <citation type="journal article" date="2020" name="Stud. Mycol.">
        <title>101 Dothideomycetes genomes: a test case for predicting lifestyles and emergence of pathogens.</title>
        <authorList>
            <person name="Haridas S."/>
            <person name="Albert R."/>
            <person name="Binder M."/>
            <person name="Bloem J."/>
            <person name="Labutti K."/>
            <person name="Salamov A."/>
            <person name="Andreopoulos B."/>
            <person name="Baker S."/>
            <person name="Barry K."/>
            <person name="Bills G."/>
            <person name="Bluhm B."/>
            <person name="Cannon C."/>
            <person name="Castanera R."/>
            <person name="Culley D."/>
            <person name="Daum C."/>
            <person name="Ezra D."/>
            <person name="Gonzalez J."/>
            <person name="Henrissat B."/>
            <person name="Kuo A."/>
            <person name="Liang C."/>
            <person name="Lipzen A."/>
            <person name="Lutzoni F."/>
            <person name="Magnuson J."/>
            <person name="Mondo S."/>
            <person name="Nolan M."/>
            <person name="Ohm R."/>
            <person name="Pangilinan J."/>
            <person name="Park H.-J."/>
            <person name="Ramirez L."/>
            <person name="Alfaro M."/>
            <person name="Sun H."/>
            <person name="Tritt A."/>
            <person name="Yoshinaga Y."/>
            <person name="Zwiers L.-H."/>
            <person name="Turgeon B."/>
            <person name="Goodwin S."/>
            <person name="Spatafora J."/>
            <person name="Crous P."/>
            <person name="Grigoriev I."/>
        </authorList>
    </citation>
    <scope>NUCLEOTIDE SEQUENCE</scope>
    <source>
        <strain evidence="2">CBS 260.36</strain>
    </source>
</reference>
<sequence length="475" mass="54555">MPVGHSQPAAEVHKLVSHLITIANGQLLPGFGVPKKRWNRFHHKRSRSPGRGALDLPTTSLHSNTFEVLTDDNYDADEPEDRAEEDPQDSGWSPKPPFPFASTTENKGEGDDEDDDEDTGLPVEPPLTSSEINWDHIPKRIVLQKSSDYSTVVEWRESYVWQVTRIPVSLEAQSERILDKRRSYIYHHREWCRLLLNMKKLAPEIINGIIRACTANLIKYPLNGDCWTIPVRFEAEDEDVATISTYNAYHGTPTKRWVQAYKKLPAAFWLSPQVAFECRKHFCLPPLFMSEVHETGYIDVDIPHEPKMWLGQGMGELTSVIIDMTHRRRDPLLLRVRPRLTGGCTVLAFFEERRFSRVHYTSISRQRQVFYCLAWWRKNSKRRSGDVVEHGSHNIIPWNMGNSRDDVMVDESRTRIASCIMIDVTVEEPGSWPKSSLSFEKINRLDLLDASMAKCGSFPHMEFAGFTSVAQKPRD</sequence>
<evidence type="ECO:0000313" key="3">
    <source>
        <dbReference type="Proteomes" id="UP000799439"/>
    </source>
</evidence>
<accession>A0A9P4IYJ8</accession>